<protein>
    <recommendedName>
        <fullName evidence="3">PIN-like domain-containing protein</fullName>
    </recommendedName>
</protein>
<dbReference type="OrthoDB" id="9957606at2"/>
<name>A0A2T3QP88_PHODM</name>
<reference evidence="1 2" key="1">
    <citation type="submission" date="2018-06" db="EMBL/GenBank/DDBJ databases">
        <authorList>
            <consortium name="Pathogen Informatics"/>
            <person name="Doyle S."/>
        </authorList>
    </citation>
    <scope>NUCLEOTIDE SEQUENCE [LARGE SCALE GENOMIC DNA]</scope>
    <source>
        <strain evidence="1 2">NCTC11647</strain>
    </source>
</reference>
<accession>A0A2T3QP88</accession>
<dbReference type="AlphaFoldDB" id="A0A2T3QP88"/>
<gene>
    <name evidence="1" type="ORF">NCTC11647_01453</name>
</gene>
<evidence type="ECO:0000313" key="2">
    <source>
        <dbReference type="Proteomes" id="UP000251647"/>
    </source>
</evidence>
<organism evidence="1 2">
    <name type="scientific">Photobacterium damselae</name>
    <dbReference type="NCBI Taxonomy" id="38293"/>
    <lineage>
        <taxon>Bacteria</taxon>
        <taxon>Pseudomonadati</taxon>
        <taxon>Pseudomonadota</taxon>
        <taxon>Gammaproteobacteria</taxon>
        <taxon>Vibrionales</taxon>
        <taxon>Vibrionaceae</taxon>
        <taxon>Photobacterium</taxon>
    </lineage>
</organism>
<dbReference type="RefSeq" id="WP_036763747.1">
    <property type="nucleotide sequence ID" value="NZ_PYOG01000002.1"/>
</dbReference>
<evidence type="ECO:0000313" key="1">
    <source>
        <dbReference type="EMBL" id="SPY28364.1"/>
    </source>
</evidence>
<sequence length="124" mass="13891">MKIVLLDCDCVKADGYTFANEGQGAIKYIAVANHSAKLPKNPTGKPLGKVAPVFKNSSDFMLLYLLTKLLMRSKKLKGDNQHKIAIVTRDKALIEAIQMVAQRNNAQCYNYPRVRSLEADFYAR</sequence>
<evidence type="ECO:0008006" key="3">
    <source>
        <dbReference type="Google" id="ProtNLM"/>
    </source>
</evidence>
<dbReference type="Proteomes" id="UP000251647">
    <property type="component" value="Unassembled WGS sequence"/>
</dbReference>
<proteinExistence type="predicted"/>
<dbReference type="EMBL" id="UATL01000001">
    <property type="protein sequence ID" value="SPY28364.1"/>
    <property type="molecule type" value="Genomic_DNA"/>
</dbReference>